<keyword evidence="4 7" id="KW-1133">Transmembrane helix</keyword>
<sequence length="244" mass="27935">MVVSKNPLRWLSLRLQSRYEILIAMPSIIRTFAVLFLFLSSIAQAETLYIIDQLWVPMRSGESTAYRIIRNMSSGSSLEVLSVNEETGYTKVKNSRGEEGFIASRFMSNKKIARHLLKPVTTELEKTKQRLTAVNADNTRLQAELQQLDADNKKLNEQVSQLQQNFSGLKSATSDVVGINQENEQMRTRLVQLEKQKQSLEQQTQMLENDSTTDQWLWGALIAFFGAMVTFVISRLMGRSKQHW</sequence>
<comment type="caution">
    <text evidence="9">The sequence shown here is derived from an EMBL/GenBank/DDBJ whole genome shotgun (WGS) entry which is preliminary data.</text>
</comment>
<evidence type="ECO:0000256" key="7">
    <source>
        <dbReference type="SAM" id="Phobius"/>
    </source>
</evidence>
<dbReference type="PROSITE" id="PS51781">
    <property type="entry name" value="SH3B"/>
    <property type="match status" value="1"/>
</dbReference>
<keyword evidence="3" id="KW-0732">Signal</keyword>
<dbReference type="EMBL" id="QDDL01000006">
    <property type="protein sequence ID" value="PVZ67735.1"/>
    <property type="molecule type" value="Genomic_DNA"/>
</dbReference>
<name>A0A2V1GYC3_9GAMM</name>
<evidence type="ECO:0000256" key="6">
    <source>
        <dbReference type="SAM" id="Coils"/>
    </source>
</evidence>
<evidence type="ECO:0000313" key="10">
    <source>
        <dbReference type="Proteomes" id="UP000244906"/>
    </source>
</evidence>
<feature type="coiled-coil region" evidence="6">
    <location>
        <begin position="124"/>
        <end position="210"/>
    </location>
</feature>
<evidence type="ECO:0000256" key="4">
    <source>
        <dbReference type="ARBA" id="ARBA00022989"/>
    </source>
</evidence>
<accession>A0A2V1GYC3</accession>
<organism evidence="9 10">
    <name type="scientific">Pelagibaculum spongiae</name>
    <dbReference type="NCBI Taxonomy" id="2080658"/>
    <lineage>
        <taxon>Bacteria</taxon>
        <taxon>Pseudomonadati</taxon>
        <taxon>Pseudomonadota</taxon>
        <taxon>Gammaproteobacteria</taxon>
        <taxon>Oceanospirillales</taxon>
        <taxon>Pelagibaculum</taxon>
    </lineage>
</organism>
<gene>
    <name evidence="9" type="ORF">DC094_14980</name>
</gene>
<dbReference type="Pfam" id="PF08239">
    <property type="entry name" value="SH3_3"/>
    <property type="match status" value="1"/>
</dbReference>
<dbReference type="SMART" id="SM00287">
    <property type="entry name" value="SH3b"/>
    <property type="match status" value="1"/>
</dbReference>
<evidence type="ECO:0000256" key="2">
    <source>
        <dbReference type="ARBA" id="ARBA00022692"/>
    </source>
</evidence>
<dbReference type="Gene3D" id="1.10.287.1490">
    <property type="match status" value="1"/>
</dbReference>
<evidence type="ECO:0000259" key="8">
    <source>
        <dbReference type="PROSITE" id="PS51781"/>
    </source>
</evidence>
<feature type="transmembrane region" description="Helical" evidence="7">
    <location>
        <begin position="216"/>
        <end position="238"/>
    </location>
</feature>
<feature type="domain" description="SH3b" evidence="8">
    <location>
        <begin position="45"/>
        <end position="111"/>
    </location>
</feature>
<dbReference type="Proteomes" id="UP000244906">
    <property type="component" value="Unassembled WGS sequence"/>
</dbReference>
<keyword evidence="6" id="KW-0175">Coiled coil</keyword>
<keyword evidence="10" id="KW-1185">Reference proteome</keyword>
<comment type="subcellular location">
    <subcellularLocation>
        <location evidence="1">Membrane</location>
        <topology evidence="1">Single-pass membrane protein</topology>
    </subcellularLocation>
</comment>
<feature type="transmembrane region" description="Helical" evidence="7">
    <location>
        <begin position="21"/>
        <end position="43"/>
    </location>
</feature>
<dbReference type="AlphaFoldDB" id="A0A2V1GYC3"/>
<dbReference type="Gene3D" id="2.30.30.40">
    <property type="entry name" value="SH3 Domains"/>
    <property type="match status" value="1"/>
</dbReference>
<dbReference type="GO" id="GO:0016020">
    <property type="term" value="C:membrane"/>
    <property type="evidence" value="ECO:0007669"/>
    <property type="project" value="UniProtKB-SubCell"/>
</dbReference>
<evidence type="ECO:0000313" key="9">
    <source>
        <dbReference type="EMBL" id="PVZ67735.1"/>
    </source>
</evidence>
<evidence type="ECO:0000256" key="3">
    <source>
        <dbReference type="ARBA" id="ARBA00022729"/>
    </source>
</evidence>
<evidence type="ECO:0000256" key="1">
    <source>
        <dbReference type="ARBA" id="ARBA00004167"/>
    </source>
</evidence>
<dbReference type="InterPro" id="IPR003646">
    <property type="entry name" value="SH3-like_bac-type"/>
</dbReference>
<keyword evidence="2 7" id="KW-0812">Transmembrane</keyword>
<evidence type="ECO:0000256" key="5">
    <source>
        <dbReference type="ARBA" id="ARBA00023136"/>
    </source>
</evidence>
<keyword evidence="5 7" id="KW-0472">Membrane</keyword>
<reference evidence="9 10" key="1">
    <citation type="submission" date="2018-04" db="EMBL/GenBank/DDBJ databases">
        <title>Thalassorhabdus spongiae gen. nov., sp. nov., isolated from a marine sponge in South-West Iceland.</title>
        <authorList>
            <person name="Knobloch S."/>
            <person name="Daussin A."/>
            <person name="Johannsson R."/>
            <person name="Marteinsson V.T."/>
        </authorList>
    </citation>
    <scope>NUCLEOTIDE SEQUENCE [LARGE SCALE GENOMIC DNA]</scope>
    <source>
        <strain evidence="9 10">Hp12</strain>
    </source>
</reference>
<proteinExistence type="predicted"/>
<dbReference type="InterPro" id="IPR016476">
    <property type="entry name" value="SH3_dom_pro"/>
</dbReference>
<protein>
    <submittedName>
        <fullName evidence="9">TIGR04211 family SH3 domain-containing protein</fullName>
    </submittedName>
</protein>
<dbReference type="NCBIfam" id="TIGR04211">
    <property type="entry name" value="SH3_and_anchor"/>
    <property type="match status" value="1"/>
</dbReference>